<dbReference type="OrthoDB" id="341898at2759"/>
<evidence type="ECO:0008006" key="5">
    <source>
        <dbReference type="Google" id="ProtNLM"/>
    </source>
</evidence>
<keyword evidence="3" id="KW-1185">Reference proteome</keyword>
<reference evidence="4" key="1">
    <citation type="submission" date="2020-01" db="EMBL/GenBank/DDBJ databases">
        <authorList>
            <consortium name="DOE Joint Genome Institute"/>
            <person name="Haridas S."/>
            <person name="Albert R."/>
            <person name="Binder M."/>
            <person name="Bloem J."/>
            <person name="Labutti K."/>
            <person name="Salamov A."/>
            <person name="Andreopoulos B."/>
            <person name="Baker S.E."/>
            <person name="Barry K."/>
            <person name="Bills G."/>
            <person name="Bluhm B.H."/>
            <person name="Cannon C."/>
            <person name="Castanera R."/>
            <person name="Culley D.E."/>
            <person name="Daum C."/>
            <person name="Ezra D."/>
            <person name="Gonzalez J.B."/>
            <person name="Henrissat B."/>
            <person name="Kuo A."/>
            <person name="Liang C."/>
            <person name="Lipzen A."/>
            <person name="Lutzoni F."/>
            <person name="Magnuson J."/>
            <person name="Mondo S."/>
            <person name="Nolan M."/>
            <person name="Ohm R."/>
            <person name="Pangilinan J."/>
            <person name="Park H.-J."/>
            <person name="Ramirez L."/>
            <person name="Alfaro M."/>
            <person name="Sun H."/>
            <person name="Tritt A."/>
            <person name="Yoshinaga Y."/>
            <person name="Zwiers L.-H."/>
            <person name="Turgeon B.G."/>
            <person name="Goodwin S.B."/>
            <person name="Spatafora J.W."/>
            <person name="Crous P.W."/>
            <person name="Grigoriev I.V."/>
        </authorList>
    </citation>
    <scope>NUCLEOTIDE SEQUENCE</scope>
    <source>
        <strain evidence="4">CBS 342.82</strain>
    </source>
</reference>
<feature type="compositionally biased region" description="Polar residues" evidence="2">
    <location>
        <begin position="386"/>
        <end position="397"/>
    </location>
</feature>
<feature type="region of interest" description="Disordered" evidence="2">
    <location>
        <begin position="105"/>
        <end position="161"/>
    </location>
</feature>
<feature type="compositionally biased region" description="Polar residues" evidence="2">
    <location>
        <begin position="306"/>
        <end position="319"/>
    </location>
</feature>
<dbReference type="PANTHER" id="PTHR16487">
    <property type="entry name" value="PPP4R2-RELATED PROTEIN"/>
    <property type="match status" value="1"/>
</dbReference>
<dbReference type="RefSeq" id="XP_033462417.1">
    <property type="nucleotide sequence ID" value="XM_033606968.1"/>
</dbReference>
<protein>
    <recommendedName>
        <fullName evidence="5">PPP4R2-domain-containing protein</fullName>
    </recommendedName>
</protein>
<evidence type="ECO:0000256" key="2">
    <source>
        <dbReference type="SAM" id="MobiDB-lite"/>
    </source>
</evidence>
<evidence type="ECO:0000313" key="3">
    <source>
        <dbReference type="Proteomes" id="UP000504637"/>
    </source>
</evidence>
<feature type="compositionally biased region" description="Low complexity" evidence="2">
    <location>
        <begin position="479"/>
        <end position="489"/>
    </location>
</feature>
<feature type="compositionally biased region" description="Low complexity" evidence="2">
    <location>
        <begin position="138"/>
        <end position="149"/>
    </location>
</feature>
<organism evidence="4">
    <name type="scientific">Dissoconium aciculare CBS 342.82</name>
    <dbReference type="NCBI Taxonomy" id="1314786"/>
    <lineage>
        <taxon>Eukaryota</taxon>
        <taxon>Fungi</taxon>
        <taxon>Dikarya</taxon>
        <taxon>Ascomycota</taxon>
        <taxon>Pezizomycotina</taxon>
        <taxon>Dothideomycetes</taxon>
        <taxon>Dothideomycetidae</taxon>
        <taxon>Mycosphaerellales</taxon>
        <taxon>Dissoconiaceae</taxon>
        <taxon>Dissoconium</taxon>
    </lineage>
</organism>
<feature type="region of interest" description="Disordered" evidence="2">
    <location>
        <begin position="381"/>
        <end position="555"/>
    </location>
</feature>
<reference evidence="4" key="3">
    <citation type="submission" date="2025-08" db="UniProtKB">
        <authorList>
            <consortium name="RefSeq"/>
        </authorList>
    </citation>
    <scope>IDENTIFICATION</scope>
    <source>
        <strain evidence="4">CBS 342.82</strain>
    </source>
</reference>
<gene>
    <name evidence="4" type="ORF">K489DRAFT_399582</name>
</gene>
<dbReference type="PANTHER" id="PTHR16487:SF0">
    <property type="entry name" value="PROTEIN PHOSPHATASE 4 REGULATORY SUBUNIT 2-RELATED"/>
    <property type="match status" value="1"/>
</dbReference>
<dbReference type="GO" id="GO:0005737">
    <property type="term" value="C:cytoplasm"/>
    <property type="evidence" value="ECO:0007669"/>
    <property type="project" value="TreeGrafter"/>
</dbReference>
<feature type="region of interest" description="Disordered" evidence="2">
    <location>
        <begin position="283"/>
        <end position="333"/>
    </location>
</feature>
<dbReference type="GO" id="GO:0019888">
    <property type="term" value="F:protein phosphatase regulator activity"/>
    <property type="evidence" value="ECO:0007669"/>
    <property type="project" value="InterPro"/>
</dbReference>
<dbReference type="Pfam" id="PF09184">
    <property type="entry name" value="PPP4R2"/>
    <property type="match status" value="1"/>
</dbReference>
<dbReference type="Proteomes" id="UP000504637">
    <property type="component" value="Unplaced"/>
</dbReference>
<dbReference type="AlphaFoldDB" id="A0A6J3MBJ2"/>
<feature type="compositionally biased region" description="Basic and acidic residues" evidence="2">
    <location>
        <begin position="108"/>
        <end position="121"/>
    </location>
</feature>
<dbReference type="InterPro" id="IPR015267">
    <property type="entry name" value="PPP4R2"/>
</dbReference>
<feature type="compositionally biased region" description="Basic and acidic residues" evidence="2">
    <location>
        <begin position="455"/>
        <end position="476"/>
    </location>
</feature>
<evidence type="ECO:0000313" key="4">
    <source>
        <dbReference type="RefSeq" id="XP_033462417.1"/>
    </source>
</evidence>
<dbReference type="GeneID" id="54364768"/>
<reference evidence="4" key="2">
    <citation type="submission" date="2020-04" db="EMBL/GenBank/DDBJ databases">
        <authorList>
            <consortium name="NCBI Genome Project"/>
        </authorList>
    </citation>
    <scope>NUCLEOTIDE SEQUENCE</scope>
    <source>
        <strain evidence="4">CBS 342.82</strain>
    </source>
</reference>
<dbReference type="GO" id="GO:0005634">
    <property type="term" value="C:nucleus"/>
    <property type="evidence" value="ECO:0007669"/>
    <property type="project" value="TreeGrafter"/>
</dbReference>
<sequence length="555" mass="57987">MEPSLLCANSPSTVNMPSSDQLLEGAAKDGSMDIAEWPRVLEDLLKRLHDIVHDEFPIPIMPAVPPLSTFLVPYVIASTPPRLPNAPSERDNAQPEQHDRLVSGIQEGNKETENEAPERAASESGPTMTPFGYELMLPSQQNTTPSTPTGNAQPGADTLPRPQMPEELQSLYRNCRRTLEDDFSRQPPYTVQRLAEMILRPHQYYRHLPAYLRALDRVVSVSSSSAEFPLPAHILPSSSGFLTNGEVPPIMNGTLAEREGLGSDESLGGALLTPIPWLQRHPSGDTLNPLWHGDADARESDETPNGADTTSSPDDQQFTPPSSPVSAQAAADHALREQGGVTQGELLRQEQQAGIVPIAQSQPLPLQQAVHRPLLSHATAVHASVESASATRTTTTGDLDEIPHARGPEIIGMEDTGPQRAPSSSAPGDGVGLDIDAAVGRARSRSPAAAPAPQPEKKKGEDGEEGKAPADPRPDEVMGEGAADGATGSAEEDGGGGGGGQAAAAAEVKKDADGDTPIADADDGGGGEEKGEGKEATAAAAAAAATAASAETATE</sequence>
<name>A0A6J3MBJ2_9PEZI</name>
<comment type="similarity">
    <text evidence="1">Belongs to the PPP4R2 family.</text>
</comment>
<evidence type="ECO:0000256" key="1">
    <source>
        <dbReference type="ARBA" id="ARBA00009207"/>
    </source>
</evidence>
<feature type="compositionally biased region" description="Low complexity" evidence="2">
    <location>
        <begin position="536"/>
        <end position="555"/>
    </location>
</feature>
<dbReference type="GO" id="GO:0030289">
    <property type="term" value="C:protein phosphatase 4 complex"/>
    <property type="evidence" value="ECO:0007669"/>
    <property type="project" value="InterPro"/>
</dbReference>
<accession>A0A6J3MBJ2</accession>
<proteinExistence type="inferred from homology"/>